<dbReference type="AlphaFoldDB" id="A0A5B6UTX1"/>
<comment type="caution">
    <text evidence="2">The sequence shown here is derived from an EMBL/GenBank/DDBJ whole genome shotgun (WGS) entry which is preliminary data.</text>
</comment>
<name>A0A5B6UTX1_9ROSI</name>
<feature type="region of interest" description="Disordered" evidence="1">
    <location>
        <begin position="1"/>
        <end position="84"/>
    </location>
</feature>
<dbReference type="Pfam" id="PF08284">
    <property type="entry name" value="RVP_2"/>
    <property type="match status" value="1"/>
</dbReference>
<reference evidence="3" key="1">
    <citation type="journal article" date="2019" name="Plant Biotechnol. J.">
        <title>Genome sequencing of the Australian wild diploid species Gossypium australe highlights disease resistance and delayed gland morphogenesis.</title>
        <authorList>
            <person name="Cai Y."/>
            <person name="Cai X."/>
            <person name="Wang Q."/>
            <person name="Wang P."/>
            <person name="Zhang Y."/>
            <person name="Cai C."/>
            <person name="Xu Y."/>
            <person name="Wang K."/>
            <person name="Zhou Z."/>
            <person name="Wang C."/>
            <person name="Geng S."/>
            <person name="Li B."/>
            <person name="Dong Q."/>
            <person name="Hou Y."/>
            <person name="Wang H."/>
            <person name="Ai P."/>
            <person name="Liu Z."/>
            <person name="Yi F."/>
            <person name="Sun M."/>
            <person name="An G."/>
            <person name="Cheng J."/>
            <person name="Zhang Y."/>
            <person name="Shi Q."/>
            <person name="Xie Y."/>
            <person name="Shi X."/>
            <person name="Chang Y."/>
            <person name="Huang F."/>
            <person name="Chen Y."/>
            <person name="Hong S."/>
            <person name="Mi L."/>
            <person name="Sun Q."/>
            <person name="Zhang L."/>
            <person name="Zhou B."/>
            <person name="Peng R."/>
            <person name="Zhang X."/>
            <person name="Liu F."/>
        </authorList>
    </citation>
    <scope>NUCLEOTIDE SEQUENCE [LARGE SCALE GENOMIC DNA]</scope>
    <source>
        <strain evidence="3">cv. PA1801</strain>
    </source>
</reference>
<dbReference type="OrthoDB" id="851428at2759"/>
<accession>A0A5B6UTX1</accession>
<dbReference type="Proteomes" id="UP000325315">
    <property type="component" value="Unassembled WGS sequence"/>
</dbReference>
<evidence type="ECO:0000313" key="2">
    <source>
        <dbReference type="EMBL" id="KAA3461199.1"/>
    </source>
</evidence>
<protein>
    <submittedName>
        <fullName evidence="2">Gag-Pol polyprotein</fullName>
    </submittedName>
</protein>
<feature type="compositionally biased region" description="Basic and acidic residues" evidence="1">
    <location>
        <begin position="36"/>
        <end position="51"/>
    </location>
</feature>
<feature type="compositionally biased region" description="Basic and acidic residues" evidence="1">
    <location>
        <begin position="1"/>
        <end position="24"/>
    </location>
</feature>
<proteinExistence type="predicted"/>
<evidence type="ECO:0000256" key="1">
    <source>
        <dbReference type="SAM" id="MobiDB-lite"/>
    </source>
</evidence>
<evidence type="ECO:0000313" key="3">
    <source>
        <dbReference type="Proteomes" id="UP000325315"/>
    </source>
</evidence>
<keyword evidence="3" id="KW-1185">Reference proteome</keyword>
<sequence>MVERAYKAEELSQEKRKVKSEVRDVRKRPMSNSQEHFIRDCPEMTEKEKFQSARPSNTTIRGRPPRNIGNGTRSKGVTKDSAVRSEARAPTRAYAIRARKDASSPDLITGTFSLYDTNVIALIDPGSTYSYVCVSLVSSKSLPIESTEFVIKVSNPLGKYVLVDKFCKNCPLIIRGHCFLAN</sequence>
<dbReference type="EMBL" id="SMMG02000009">
    <property type="protein sequence ID" value="KAA3461199.1"/>
    <property type="molecule type" value="Genomic_DNA"/>
</dbReference>
<gene>
    <name evidence="2" type="ORF">EPI10_027787</name>
</gene>
<organism evidence="2 3">
    <name type="scientific">Gossypium australe</name>
    <dbReference type="NCBI Taxonomy" id="47621"/>
    <lineage>
        <taxon>Eukaryota</taxon>
        <taxon>Viridiplantae</taxon>
        <taxon>Streptophyta</taxon>
        <taxon>Embryophyta</taxon>
        <taxon>Tracheophyta</taxon>
        <taxon>Spermatophyta</taxon>
        <taxon>Magnoliopsida</taxon>
        <taxon>eudicotyledons</taxon>
        <taxon>Gunneridae</taxon>
        <taxon>Pentapetalae</taxon>
        <taxon>rosids</taxon>
        <taxon>malvids</taxon>
        <taxon>Malvales</taxon>
        <taxon>Malvaceae</taxon>
        <taxon>Malvoideae</taxon>
        <taxon>Gossypium</taxon>
    </lineage>
</organism>